<reference evidence="2 3" key="1">
    <citation type="journal article" date="2016" name="Environ. Microbiol.">
        <title>Genomic resolution of a cold subsurface aquifer community provides metabolic insights for novel microbes adapted to high CO concentrations.</title>
        <authorList>
            <person name="Probst A.J."/>
            <person name="Castelle C.J."/>
            <person name="Singh A."/>
            <person name="Brown C.T."/>
            <person name="Anantharaman K."/>
            <person name="Sharon I."/>
            <person name="Hug L.A."/>
            <person name="Burstein D."/>
            <person name="Emerson J.B."/>
            <person name="Thomas B.C."/>
            <person name="Banfield J.F."/>
        </authorList>
    </citation>
    <scope>NUCLEOTIDE SEQUENCE [LARGE SCALE GENOMIC DNA]</scope>
    <source>
        <strain evidence="2">CG1_02_37_22</strain>
    </source>
</reference>
<sequence>MQKYGKKTLVAIFLFIILSCVWLYRESFHAYFFQDDWFSLSISRNSSIAGIFRFFLPRTDVIYYRPLGMQIPYFLISSLFGLNSYAFHTIIFISHIINIILVFFLIRLLILRDDYALLSSFFYATSTIHYIPFFWFATYAFIIGPTFFFLAFILYVLYLKKNIYRYFIYSLVIFFIGMFTNEMIFILPFILLVYSFISNCNYKKYISLFWFVIIDILIFGVRYILFPPPTTGMYELEIGRSMIINLKGYILWSFNWPEEMKAQLIRFFTFNPKFINDFYSYFWIFIISIVINLMIFYIIPIIILFLKKRFAIFKKVIFGITWFILGLTSVLFFPKHSFSYYLPISFVGLLYIYVILHTEVIKVSSVFRRLNPLFIILLLVNWLIAGTATIKFNSKVHWAPRRAKLSRDLVSQALIRNPVKSSRMDIIIDPSSENIHALNNQDAFKVIFNLDTNTIYTKDVKVYPL</sequence>
<feature type="transmembrane region" description="Helical" evidence="1">
    <location>
        <begin position="167"/>
        <end position="193"/>
    </location>
</feature>
<dbReference type="Proteomes" id="UP000183120">
    <property type="component" value="Unassembled WGS sequence"/>
</dbReference>
<dbReference type="STRING" id="1805209.AUJ73_02855"/>
<evidence type="ECO:0000256" key="1">
    <source>
        <dbReference type="SAM" id="Phobius"/>
    </source>
</evidence>
<dbReference type="EMBL" id="MNUY01000046">
    <property type="protein sequence ID" value="OIO13927.1"/>
    <property type="molecule type" value="Genomic_DNA"/>
</dbReference>
<feature type="transmembrane region" description="Helical" evidence="1">
    <location>
        <begin position="316"/>
        <end position="334"/>
    </location>
</feature>
<name>A0A1J4TV25_9BACT</name>
<keyword evidence="1" id="KW-0812">Transmembrane</keyword>
<evidence type="ECO:0000313" key="3">
    <source>
        <dbReference type="Proteomes" id="UP000183120"/>
    </source>
</evidence>
<feature type="transmembrane region" description="Helical" evidence="1">
    <location>
        <begin position="7"/>
        <end position="25"/>
    </location>
</feature>
<feature type="transmembrane region" description="Helical" evidence="1">
    <location>
        <begin position="281"/>
        <end position="304"/>
    </location>
</feature>
<keyword evidence="1" id="KW-1133">Transmembrane helix</keyword>
<feature type="transmembrane region" description="Helical" evidence="1">
    <location>
        <begin position="205"/>
        <end position="225"/>
    </location>
</feature>
<feature type="transmembrane region" description="Helical" evidence="1">
    <location>
        <begin position="63"/>
        <end position="80"/>
    </location>
</feature>
<feature type="transmembrane region" description="Helical" evidence="1">
    <location>
        <begin position="373"/>
        <end position="392"/>
    </location>
</feature>
<proteinExistence type="predicted"/>
<evidence type="ECO:0000313" key="2">
    <source>
        <dbReference type="EMBL" id="OIO13927.1"/>
    </source>
</evidence>
<dbReference type="AlphaFoldDB" id="A0A1J4TV25"/>
<accession>A0A1J4TV25</accession>
<organism evidence="2 3">
    <name type="scientific">Candidatus Gottesmanbacteria bacterium CG1_02_37_22</name>
    <dbReference type="NCBI Taxonomy" id="1805209"/>
    <lineage>
        <taxon>Bacteria</taxon>
        <taxon>Candidatus Gottesmaniibacteriota</taxon>
    </lineage>
</organism>
<protein>
    <recommendedName>
        <fullName evidence="4">Glycosyltransferase RgtA/B/C/D-like domain-containing protein</fullName>
    </recommendedName>
</protein>
<feature type="transmembrane region" description="Helical" evidence="1">
    <location>
        <begin position="86"/>
        <end position="110"/>
    </location>
</feature>
<feature type="transmembrane region" description="Helical" evidence="1">
    <location>
        <begin position="340"/>
        <end position="361"/>
    </location>
</feature>
<keyword evidence="1" id="KW-0472">Membrane</keyword>
<feature type="transmembrane region" description="Helical" evidence="1">
    <location>
        <begin position="130"/>
        <end position="155"/>
    </location>
</feature>
<gene>
    <name evidence="2" type="ORF">AUJ73_02855</name>
</gene>
<dbReference type="PROSITE" id="PS51257">
    <property type="entry name" value="PROKAR_LIPOPROTEIN"/>
    <property type="match status" value="1"/>
</dbReference>
<comment type="caution">
    <text evidence="2">The sequence shown here is derived from an EMBL/GenBank/DDBJ whole genome shotgun (WGS) entry which is preliminary data.</text>
</comment>
<evidence type="ECO:0008006" key="4">
    <source>
        <dbReference type="Google" id="ProtNLM"/>
    </source>
</evidence>